<evidence type="ECO:0000313" key="3">
    <source>
        <dbReference type="Proteomes" id="UP000664144"/>
    </source>
</evidence>
<dbReference type="InterPro" id="IPR029044">
    <property type="entry name" value="Nucleotide-diphossugar_trans"/>
</dbReference>
<dbReference type="Pfam" id="PF00535">
    <property type="entry name" value="Glycos_transf_2"/>
    <property type="match status" value="1"/>
</dbReference>
<proteinExistence type="predicted"/>
<dbReference type="Gene3D" id="3.90.550.10">
    <property type="entry name" value="Spore Coat Polysaccharide Biosynthesis Protein SpsA, Chain A"/>
    <property type="match status" value="1"/>
</dbReference>
<evidence type="ECO:0000313" key="2">
    <source>
        <dbReference type="EMBL" id="MBO0356803.1"/>
    </source>
</evidence>
<dbReference type="RefSeq" id="WP_206980598.1">
    <property type="nucleotide sequence ID" value="NZ_JAFLQZ010000002.1"/>
</dbReference>
<gene>
    <name evidence="2" type="ORF">J0X19_02500</name>
</gene>
<keyword evidence="3" id="KW-1185">Reference proteome</keyword>
<dbReference type="SUPFAM" id="SSF53448">
    <property type="entry name" value="Nucleotide-diphospho-sugar transferases"/>
    <property type="match status" value="1"/>
</dbReference>
<reference evidence="2" key="1">
    <citation type="submission" date="2021-03" db="EMBL/GenBank/DDBJ databases">
        <authorList>
            <person name="Kim M.K."/>
        </authorList>
    </citation>
    <scope>NUCLEOTIDE SEQUENCE</scope>
    <source>
        <strain evidence="2">BT186</strain>
    </source>
</reference>
<sequence length="260" mass="30460">MSTANFPTVTLLVTHYNRSKSLERLLDSFAELNVTFGDIVVSDDGSKPEHVQALKELQQKRKFNLVTTPVNKGLGNNLNKGQDAVKTPYTLYVQEDFVPTDQFLPHFLDAFAMMEEAPDIDIARFYAYYAYPYLKPYRKGFAEMLYKPWFTHTGKIYNYSDHPHLRRSNFFERFGRYKEGIKSDRTEYLMCISFIQNKGRALFYTKFKELFLQENSSEEPSTVARSDWRSSNNLLIAGVRLVFRQVKYNYDIHFGKRLVP</sequence>
<evidence type="ECO:0000259" key="1">
    <source>
        <dbReference type="Pfam" id="PF00535"/>
    </source>
</evidence>
<organism evidence="2 3">
    <name type="scientific">Hymenobacter telluris</name>
    <dbReference type="NCBI Taxonomy" id="2816474"/>
    <lineage>
        <taxon>Bacteria</taxon>
        <taxon>Pseudomonadati</taxon>
        <taxon>Bacteroidota</taxon>
        <taxon>Cytophagia</taxon>
        <taxon>Cytophagales</taxon>
        <taxon>Hymenobacteraceae</taxon>
        <taxon>Hymenobacter</taxon>
    </lineage>
</organism>
<name>A0A939JBH8_9BACT</name>
<dbReference type="CDD" id="cd00761">
    <property type="entry name" value="Glyco_tranf_GTA_type"/>
    <property type="match status" value="1"/>
</dbReference>
<dbReference type="AlphaFoldDB" id="A0A939JBH8"/>
<feature type="domain" description="Glycosyltransferase 2-like" evidence="1">
    <location>
        <begin position="11"/>
        <end position="150"/>
    </location>
</feature>
<comment type="caution">
    <text evidence="2">The sequence shown here is derived from an EMBL/GenBank/DDBJ whole genome shotgun (WGS) entry which is preliminary data.</text>
</comment>
<dbReference type="InterPro" id="IPR001173">
    <property type="entry name" value="Glyco_trans_2-like"/>
</dbReference>
<dbReference type="Proteomes" id="UP000664144">
    <property type="component" value="Unassembled WGS sequence"/>
</dbReference>
<dbReference type="EMBL" id="JAFLQZ010000002">
    <property type="protein sequence ID" value="MBO0356803.1"/>
    <property type="molecule type" value="Genomic_DNA"/>
</dbReference>
<protein>
    <submittedName>
        <fullName evidence="2">Glycosyltransferase family 2 protein</fullName>
    </submittedName>
</protein>
<accession>A0A939JBH8</accession>